<evidence type="ECO:0000256" key="5">
    <source>
        <dbReference type="ARBA" id="ARBA00093456"/>
    </source>
</evidence>
<keyword evidence="2" id="KW-1017">Isopeptide bond</keyword>
<evidence type="ECO:0000256" key="2">
    <source>
        <dbReference type="ARBA" id="ARBA00022499"/>
    </source>
</evidence>
<dbReference type="Proteomes" id="UP001152795">
    <property type="component" value="Unassembled WGS sequence"/>
</dbReference>
<dbReference type="OrthoDB" id="27031at2759"/>
<evidence type="ECO:0000256" key="4">
    <source>
        <dbReference type="ARBA" id="ARBA00023242"/>
    </source>
</evidence>
<dbReference type="Pfam" id="PF14631">
    <property type="entry name" value="FancD2"/>
    <property type="match status" value="1"/>
</dbReference>
<accession>A0A6S7KA42</accession>
<dbReference type="GO" id="GO:0070182">
    <property type="term" value="F:DNA polymerase binding"/>
    <property type="evidence" value="ECO:0007669"/>
    <property type="project" value="TreeGrafter"/>
</dbReference>
<comment type="caution">
    <text evidence="6">The sequence shown here is derived from an EMBL/GenBank/DDBJ whole genome shotgun (WGS) entry which is preliminary data.</text>
</comment>
<keyword evidence="7" id="KW-1185">Reference proteome</keyword>
<evidence type="ECO:0000313" key="7">
    <source>
        <dbReference type="Proteomes" id="UP001152795"/>
    </source>
</evidence>
<dbReference type="PANTHER" id="PTHR32086">
    <property type="entry name" value="FANCONI ANEMIA GROUP D2 PROTEIN"/>
    <property type="match status" value="1"/>
</dbReference>
<dbReference type="PANTHER" id="PTHR32086:SF0">
    <property type="entry name" value="FANCONI ANEMIA GROUP D2 PROTEIN"/>
    <property type="match status" value="1"/>
</dbReference>
<organism evidence="6 7">
    <name type="scientific">Paramuricea clavata</name>
    <name type="common">Red gorgonian</name>
    <name type="synonym">Violescent sea-whip</name>
    <dbReference type="NCBI Taxonomy" id="317549"/>
    <lineage>
        <taxon>Eukaryota</taxon>
        <taxon>Metazoa</taxon>
        <taxon>Cnidaria</taxon>
        <taxon>Anthozoa</taxon>
        <taxon>Octocorallia</taxon>
        <taxon>Malacalcyonacea</taxon>
        <taxon>Plexauridae</taxon>
        <taxon>Paramuricea</taxon>
    </lineage>
</organism>
<gene>
    <name evidence="6" type="ORF">PACLA_8A051136</name>
</gene>
<protein>
    <submittedName>
        <fullName evidence="6">Fanconi anemia group D2</fullName>
    </submittedName>
</protein>
<proteinExistence type="inferred from homology"/>
<evidence type="ECO:0000313" key="6">
    <source>
        <dbReference type="EMBL" id="CAB4038860.1"/>
    </source>
</evidence>
<evidence type="ECO:0000256" key="1">
    <source>
        <dbReference type="ARBA" id="ARBA00004123"/>
    </source>
</evidence>
<dbReference type="AlphaFoldDB" id="A0A6S7KA42"/>
<dbReference type="GO" id="GO:0000793">
    <property type="term" value="C:condensed chromosome"/>
    <property type="evidence" value="ECO:0007669"/>
    <property type="project" value="TreeGrafter"/>
</dbReference>
<dbReference type="InterPro" id="IPR029448">
    <property type="entry name" value="FANCD2"/>
</dbReference>
<comment type="subcellular location">
    <subcellularLocation>
        <location evidence="1">Nucleus</location>
    </subcellularLocation>
</comment>
<dbReference type="GO" id="GO:0007129">
    <property type="term" value="P:homologous chromosome pairing at meiosis"/>
    <property type="evidence" value="ECO:0007669"/>
    <property type="project" value="TreeGrafter"/>
</dbReference>
<dbReference type="EMBL" id="CACRXK020024679">
    <property type="protein sequence ID" value="CAB4038860.1"/>
    <property type="molecule type" value="Genomic_DNA"/>
</dbReference>
<evidence type="ECO:0000256" key="3">
    <source>
        <dbReference type="ARBA" id="ARBA00022843"/>
    </source>
</evidence>
<dbReference type="GO" id="GO:1990918">
    <property type="term" value="P:double-strand break repair involved in meiotic recombination"/>
    <property type="evidence" value="ECO:0007669"/>
    <property type="project" value="TreeGrafter"/>
</dbReference>
<keyword evidence="4" id="KW-0539">Nucleus</keyword>
<comment type="similarity">
    <text evidence="5">Belongs to the Fanconi anemia protein FANCD2 family.</text>
</comment>
<dbReference type="GO" id="GO:0031573">
    <property type="term" value="P:mitotic intra-S DNA damage checkpoint signaling"/>
    <property type="evidence" value="ECO:0007669"/>
    <property type="project" value="TreeGrafter"/>
</dbReference>
<reference evidence="6" key="1">
    <citation type="submission" date="2020-04" db="EMBL/GenBank/DDBJ databases">
        <authorList>
            <person name="Alioto T."/>
            <person name="Alioto T."/>
            <person name="Gomez Garrido J."/>
        </authorList>
    </citation>
    <scope>NUCLEOTIDE SEQUENCE</scope>
    <source>
        <strain evidence="6">A484AB</strain>
    </source>
</reference>
<sequence length="118" mass="13378">MNVIFLQDDLHMVIRKQLSSNSVKYKRIGIIGAIMIVRSMAKPSSVEEETPLESISQSQPVIVLNEKQKQVISLLDLVRSSISRVPEAAALFYDELANVIEKRQLDPKTEVNCMMMME</sequence>
<name>A0A6S7KA42_PARCT</name>
<dbReference type="GO" id="GO:0036297">
    <property type="term" value="P:interstrand cross-link repair"/>
    <property type="evidence" value="ECO:0007669"/>
    <property type="project" value="TreeGrafter"/>
</dbReference>
<dbReference type="GO" id="GO:0005634">
    <property type="term" value="C:nucleus"/>
    <property type="evidence" value="ECO:0007669"/>
    <property type="project" value="UniProtKB-SubCell"/>
</dbReference>
<keyword evidence="3" id="KW-0832">Ubl conjugation</keyword>